<comment type="similarity">
    <text evidence="9">Belongs to the monovalent cation:proton antiporter 2 (CPA2) transporter (TC 2.A.37) family. CHX (TC 2.A.37.4) subfamily.</text>
</comment>
<keyword evidence="5" id="KW-0630">Potassium</keyword>
<dbReference type="InterPro" id="IPR050794">
    <property type="entry name" value="CPA2_transporter"/>
</dbReference>
<dbReference type="GO" id="GO:0015297">
    <property type="term" value="F:antiporter activity"/>
    <property type="evidence" value="ECO:0007669"/>
    <property type="project" value="InterPro"/>
</dbReference>
<keyword evidence="2" id="KW-0813">Transport</keyword>
<keyword evidence="6 10" id="KW-1133">Transmembrane helix</keyword>
<dbReference type="GO" id="GO:0006813">
    <property type="term" value="P:potassium ion transport"/>
    <property type="evidence" value="ECO:0007669"/>
    <property type="project" value="UniProtKB-KW"/>
</dbReference>
<evidence type="ECO:0000259" key="11">
    <source>
        <dbReference type="Pfam" id="PF00999"/>
    </source>
</evidence>
<feature type="transmembrane region" description="Helical" evidence="10">
    <location>
        <begin position="284"/>
        <end position="304"/>
    </location>
</feature>
<comment type="subcellular location">
    <subcellularLocation>
        <location evidence="1">Membrane</location>
        <topology evidence="1">Multi-pass membrane protein</topology>
    </subcellularLocation>
</comment>
<feature type="transmembrane region" description="Helical" evidence="10">
    <location>
        <begin position="78"/>
        <end position="97"/>
    </location>
</feature>
<protein>
    <submittedName>
        <fullName evidence="14">Uncharacterized protein</fullName>
    </submittedName>
</protein>
<evidence type="ECO:0000256" key="4">
    <source>
        <dbReference type="ARBA" id="ARBA00022692"/>
    </source>
</evidence>
<dbReference type="Gramene" id="ESW14080">
    <property type="protein sequence ID" value="ESW14080"/>
    <property type="gene ID" value="PHAVU_008G251400g"/>
</dbReference>
<keyword evidence="7" id="KW-0406">Ion transport</keyword>
<dbReference type="GO" id="GO:1902600">
    <property type="term" value="P:proton transmembrane transport"/>
    <property type="evidence" value="ECO:0007669"/>
    <property type="project" value="InterPro"/>
</dbReference>
<feature type="transmembrane region" description="Helical" evidence="10">
    <location>
        <begin position="144"/>
        <end position="167"/>
    </location>
</feature>
<dbReference type="EMBL" id="CM002295">
    <property type="protein sequence ID" value="ESW14080.1"/>
    <property type="molecule type" value="Genomic_DNA"/>
</dbReference>
<dbReference type="eggNOG" id="KOG1650">
    <property type="taxonomic scope" value="Eukaryota"/>
</dbReference>
<evidence type="ECO:0000256" key="1">
    <source>
        <dbReference type="ARBA" id="ARBA00004141"/>
    </source>
</evidence>
<keyword evidence="15" id="KW-1185">Reference proteome</keyword>
<feature type="transmembrane region" description="Helical" evidence="10">
    <location>
        <begin position="251"/>
        <end position="272"/>
    </location>
</feature>
<evidence type="ECO:0000256" key="9">
    <source>
        <dbReference type="ARBA" id="ARBA00038341"/>
    </source>
</evidence>
<evidence type="ECO:0000256" key="10">
    <source>
        <dbReference type="SAM" id="Phobius"/>
    </source>
</evidence>
<organism evidence="14 15">
    <name type="scientific">Phaseolus vulgaris</name>
    <name type="common">Kidney bean</name>
    <name type="synonym">French bean</name>
    <dbReference type="NCBI Taxonomy" id="3885"/>
    <lineage>
        <taxon>Eukaryota</taxon>
        <taxon>Viridiplantae</taxon>
        <taxon>Streptophyta</taxon>
        <taxon>Embryophyta</taxon>
        <taxon>Tracheophyta</taxon>
        <taxon>Spermatophyta</taxon>
        <taxon>Magnoliopsida</taxon>
        <taxon>eudicotyledons</taxon>
        <taxon>Gunneridae</taxon>
        <taxon>Pentapetalae</taxon>
        <taxon>rosids</taxon>
        <taxon>fabids</taxon>
        <taxon>Fabales</taxon>
        <taxon>Fabaceae</taxon>
        <taxon>Papilionoideae</taxon>
        <taxon>50 kb inversion clade</taxon>
        <taxon>NPAAA clade</taxon>
        <taxon>indigoferoid/millettioid clade</taxon>
        <taxon>Phaseoleae</taxon>
        <taxon>Phaseolus</taxon>
    </lineage>
</organism>
<evidence type="ECO:0000256" key="7">
    <source>
        <dbReference type="ARBA" id="ARBA00023065"/>
    </source>
</evidence>
<keyword evidence="3" id="KW-0633">Potassium transport</keyword>
<evidence type="ECO:0000313" key="15">
    <source>
        <dbReference type="Proteomes" id="UP000000226"/>
    </source>
</evidence>
<dbReference type="GO" id="GO:0016020">
    <property type="term" value="C:membrane"/>
    <property type="evidence" value="ECO:0007669"/>
    <property type="project" value="UniProtKB-SubCell"/>
</dbReference>
<name>V7B928_PHAVU</name>
<evidence type="ECO:0000256" key="8">
    <source>
        <dbReference type="ARBA" id="ARBA00023136"/>
    </source>
</evidence>
<dbReference type="Proteomes" id="UP000000226">
    <property type="component" value="Chromosome 8"/>
</dbReference>
<dbReference type="InterPro" id="IPR038770">
    <property type="entry name" value="Na+/solute_symporter_sf"/>
</dbReference>
<keyword evidence="8 10" id="KW-0472">Membrane</keyword>
<gene>
    <name evidence="14" type="ORF">PHAVU_008G251400g</name>
</gene>
<dbReference type="Pfam" id="PF00999">
    <property type="entry name" value="Na_H_Exchanger"/>
    <property type="match status" value="1"/>
</dbReference>
<evidence type="ECO:0000256" key="6">
    <source>
        <dbReference type="ARBA" id="ARBA00022989"/>
    </source>
</evidence>
<dbReference type="OMA" id="KSPICFY"/>
<keyword evidence="4 10" id="KW-0812">Transmembrane</keyword>
<proteinExistence type="inferred from homology"/>
<dbReference type="PANTHER" id="PTHR32468:SF66">
    <property type="entry name" value="CATION_H+ EXCHANGER DOMAIN-CONTAINING PROTEIN"/>
    <property type="match status" value="1"/>
</dbReference>
<evidence type="ECO:0000313" key="14">
    <source>
        <dbReference type="EMBL" id="ESW14080.1"/>
    </source>
</evidence>
<evidence type="ECO:0000259" key="13">
    <source>
        <dbReference type="Pfam" id="PF23259"/>
    </source>
</evidence>
<evidence type="ECO:0000259" key="12">
    <source>
        <dbReference type="Pfam" id="PF23256"/>
    </source>
</evidence>
<dbReference type="InterPro" id="IPR057291">
    <property type="entry name" value="CHX17_2nd"/>
</dbReference>
<feature type="transmembrane region" description="Helical" evidence="10">
    <location>
        <begin position="211"/>
        <end position="231"/>
    </location>
</feature>
<feature type="domain" description="Cation/H+ exchanger transmembrane" evidence="11">
    <location>
        <begin position="71"/>
        <end position="444"/>
    </location>
</feature>
<sequence>MPPPLVSAGLVNVTYNSSSERSVWVCERITRFERFTKGVFFGDNPLNHTLSMFILQASLVCLFSSSFQYLLSQVGATTFVPQILAGFIAGHSVLGNIRLFGKLISTTKPFYVCETISLFGSMLFLFLVGVKIDPYMVIKTGRKTWAIAFCSCTFPVLLSIFFIFVLRRLWNPESEIYESIFFIAIFLSSGSFHVTAGFLEDLKLLNSEVGQLALSLSLLNGAVSAFWQTVITRLISADVKEHNNSVTLSTIFLLLLTIFIVFVLRPIMFWMIRKTPRGTPISEAYMVSIFLMVLGCSLIGEVFGEHYLLGPVILGLAVPDGPPLGSALVEKLETFVTTVFMPIFYFSSGVKCNISLIDGHSFAIVQPVALFSFVGRVLGTMLPSMCCNMSLVDSFSVGLITSSQGINHLLYLQSCLYFRIISEQTYAQMMVSLVWLTLVSTPIVKFLYDPSKSYLSLSKRTIEHAPPNAVLPLLACMHFEENALPIINLLEMSHSTLSSPVCLYALHLIQLKGRSAPFLKVHQENTMSNSLHSSQSDNIISAFKSYQNQNMGNVMVKLFTSLSPYETMHDEICTLAADKRVCMLITPFHMQWISGEVSKCANPIRKLNRNLLKTAPCSVGILVERGNLVWNNPLYGVFFYSVAVVFIEGSDDREALTYAMRMANHPNVRVTVIRLVDPCDRITNSFSEDADSDLVLKFKDNYIQIKRHDYREELVRDSVELINAIKTLESCYDLVLVGRCHENKSSLFTGLGDWHEYPELGSIGDMLVSPDSAFDGSVLVVQQQRNTGVAQNDFRLDSSVYSKHTNFAPPV</sequence>
<evidence type="ECO:0000256" key="3">
    <source>
        <dbReference type="ARBA" id="ARBA00022538"/>
    </source>
</evidence>
<dbReference type="Pfam" id="PF23259">
    <property type="entry name" value="CHX17_C"/>
    <property type="match status" value="1"/>
</dbReference>
<feature type="domain" description="Cation/H(+) antiporter central" evidence="12">
    <location>
        <begin position="502"/>
        <end position="626"/>
    </location>
</feature>
<feature type="transmembrane region" description="Helical" evidence="10">
    <location>
        <begin position="50"/>
        <end position="71"/>
    </location>
</feature>
<dbReference type="OrthoDB" id="1868135at2759"/>
<reference evidence="15" key="1">
    <citation type="journal article" date="2014" name="Nat. Genet.">
        <title>A reference genome for common bean and genome-wide analysis of dual domestications.</title>
        <authorList>
            <person name="Schmutz J."/>
            <person name="McClean P.E."/>
            <person name="Mamidi S."/>
            <person name="Wu G.A."/>
            <person name="Cannon S.B."/>
            <person name="Grimwood J."/>
            <person name="Jenkins J."/>
            <person name="Shu S."/>
            <person name="Song Q."/>
            <person name="Chavarro C."/>
            <person name="Torres-Torres M."/>
            <person name="Geffroy V."/>
            <person name="Moghaddam S.M."/>
            <person name="Gao D."/>
            <person name="Abernathy B."/>
            <person name="Barry K."/>
            <person name="Blair M."/>
            <person name="Brick M.A."/>
            <person name="Chovatia M."/>
            <person name="Gepts P."/>
            <person name="Goodstein D.M."/>
            <person name="Gonzales M."/>
            <person name="Hellsten U."/>
            <person name="Hyten D.L."/>
            <person name="Jia G."/>
            <person name="Kelly J.D."/>
            <person name="Kudrna D."/>
            <person name="Lee R."/>
            <person name="Richard M.M."/>
            <person name="Miklas P.N."/>
            <person name="Osorno J.M."/>
            <person name="Rodrigues J."/>
            <person name="Thareau V."/>
            <person name="Urrea C.A."/>
            <person name="Wang M."/>
            <person name="Yu Y."/>
            <person name="Zhang M."/>
            <person name="Wing R.A."/>
            <person name="Cregan P.B."/>
            <person name="Rokhsar D.S."/>
            <person name="Jackson S.A."/>
        </authorList>
    </citation>
    <scope>NUCLEOTIDE SEQUENCE [LARGE SCALE GENOMIC DNA]</scope>
    <source>
        <strain evidence="15">cv. G19833</strain>
    </source>
</reference>
<feature type="transmembrane region" description="Helical" evidence="10">
    <location>
        <begin position="179"/>
        <end position="199"/>
    </location>
</feature>
<evidence type="ECO:0000256" key="5">
    <source>
        <dbReference type="ARBA" id="ARBA00022958"/>
    </source>
</evidence>
<dbReference type="Pfam" id="PF23256">
    <property type="entry name" value="CHX17_2nd"/>
    <property type="match status" value="1"/>
</dbReference>
<evidence type="ECO:0000256" key="2">
    <source>
        <dbReference type="ARBA" id="ARBA00022448"/>
    </source>
</evidence>
<dbReference type="InterPro" id="IPR057290">
    <property type="entry name" value="CHX17_C"/>
</dbReference>
<accession>V7B928</accession>
<dbReference type="AlphaFoldDB" id="V7B928"/>
<dbReference type="STRING" id="3885.V7B928"/>
<dbReference type="GO" id="GO:0006885">
    <property type="term" value="P:regulation of pH"/>
    <property type="evidence" value="ECO:0007669"/>
    <property type="project" value="TreeGrafter"/>
</dbReference>
<feature type="domain" description="Cation/H(+) antiporter C-terminal" evidence="13">
    <location>
        <begin position="641"/>
        <end position="784"/>
    </location>
</feature>
<dbReference type="Gene3D" id="1.20.1530.20">
    <property type="match status" value="1"/>
</dbReference>
<dbReference type="InterPro" id="IPR006153">
    <property type="entry name" value="Cation/H_exchanger_TM"/>
</dbReference>
<dbReference type="GO" id="GO:0012505">
    <property type="term" value="C:endomembrane system"/>
    <property type="evidence" value="ECO:0007669"/>
    <property type="project" value="TreeGrafter"/>
</dbReference>
<dbReference type="SMR" id="V7B928"/>
<dbReference type="PANTHER" id="PTHR32468">
    <property type="entry name" value="CATION/H + ANTIPORTER"/>
    <property type="match status" value="1"/>
</dbReference>
<feature type="transmembrane region" description="Helical" evidence="10">
    <location>
        <begin position="109"/>
        <end position="132"/>
    </location>
</feature>